<protein>
    <submittedName>
        <fullName evidence="2">Uncharacterized protein</fullName>
    </submittedName>
</protein>
<feature type="compositionally biased region" description="Polar residues" evidence="1">
    <location>
        <begin position="77"/>
        <end position="86"/>
    </location>
</feature>
<proteinExistence type="predicted"/>
<evidence type="ECO:0000313" key="3">
    <source>
        <dbReference type="Proteomes" id="UP001283361"/>
    </source>
</evidence>
<evidence type="ECO:0000256" key="1">
    <source>
        <dbReference type="SAM" id="MobiDB-lite"/>
    </source>
</evidence>
<feature type="region of interest" description="Disordered" evidence="1">
    <location>
        <begin position="15"/>
        <end position="36"/>
    </location>
</feature>
<keyword evidence="3" id="KW-1185">Reference proteome</keyword>
<dbReference type="Proteomes" id="UP001283361">
    <property type="component" value="Unassembled WGS sequence"/>
</dbReference>
<dbReference type="EMBL" id="JAWDGP010006510">
    <property type="protein sequence ID" value="KAK3739613.1"/>
    <property type="molecule type" value="Genomic_DNA"/>
</dbReference>
<feature type="region of interest" description="Disordered" evidence="1">
    <location>
        <begin position="67"/>
        <end position="86"/>
    </location>
</feature>
<evidence type="ECO:0000313" key="2">
    <source>
        <dbReference type="EMBL" id="KAK3739613.1"/>
    </source>
</evidence>
<comment type="caution">
    <text evidence="2">The sequence shown here is derived from an EMBL/GenBank/DDBJ whole genome shotgun (WGS) entry which is preliminary data.</text>
</comment>
<organism evidence="2 3">
    <name type="scientific">Elysia crispata</name>
    <name type="common">lettuce slug</name>
    <dbReference type="NCBI Taxonomy" id="231223"/>
    <lineage>
        <taxon>Eukaryota</taxon>
        <taxon>Metazoa</taxon>
        <taxon>Spiralia</taxon>
        <taxon>Lophotrochozoa</taxon>
        <taxon>Mollusca</taxon>
        <taxon>Gastropoda</taxon>
        <taxon>Heterobranchia</taxon>
        <taxon>Euthyneura</taxon>
        <taxon>Panpulmonata</taxon>
        <taxon>Sacoglossa</taxon>
        <taxon>Placobranchoidea</taxon>
        <taxon>Plakobranchidae</taxon>
        <taxon>Elysia</taxon>
    </lineage>
</organism>
<dbReference type="AlphaFoldDB" id="A0AAE0YB83"/>
<reference evidence="2" key="1">
    <citation type="journal article" date="2023" name="G3 (Bethesda)">
        <title>A reference genome for the long-term kleptoplast-retaining sea slug Elysia crispata morphotype clarki.</title>
        <authorList>
            <person name="Eastman K.E."/>
            <person name="Pendleton A.L."/>
            <person name="Shaikh M.A."/>
            <person name="Suttiyut T."/>
            <person name="Ogas R."/>
            <person name="Tomko P."/>
            <person name="Gavelis G."/>
            <person name="Widhalm J.R."/>
            <person name="Wisecaver J.H."/>
        </authorList>
    </citation>
    <scope>NUCLEOTIDE SEQUENCE</scope>
    <source>
        <strain evidence="2">ECLA1</strain>
    </source>
</reference>
<gene>
    <name evidence="2" type="ORF">RRG08_008221</name>
</gene>
<sequence length="86" mass="9804">MSSFWDEEIALSSDYEDDRGITAQEEPRTTSRTKAQVSINTQEKILNILKDQTALLEKFLAWDNDSRGRKVNKTRRSSSSSPAPKQ</sequence>
<name>A0AAE0YB83_9GAST</name>
<accession>A0AAE0YB83</accession>